<proteinExistence type="predicted"/>
<dbReference type="Gene3D" id="3.30.420.10">
    <property type="entry name" value="Ribonuclease H-like superfamily/Ribonuclease H"/>
    <property type="match status" value="1"/>
</dbReference>
<dbReference type="GO" id="GO:0006313">
    <property type="term" value="P:DNA transposition"/>
    <property type="evidence" value="ECO:0007669"/>
    <property type="project" value="InterPro"/>
</dbReference>
<dbReference type="EMBL" id="GL377318">
    <property type="protein sequence ID" value="EFI91366.1"/>
    <property type="molecule type" value="Genomic_DNA"/>
</dbReference>
<dbReference type="RefSeq" id="XP_003026269.1">
    <property type="nucleotide sequence ID" value="XM_003026223.1"/>
</dbReference>
<feature type="non-terminal residue" evidence="2">
    <location>
        <position position="244"/>
    </location>
</feature>
<dbReference type="InterPro" id="IPR002492">
    <property type="entry name" value="Transposase_Tc1-like"/>
</dbReference>
<organism evidence="3">
    <name type="scientific">Schizophyllum commune (strain H4-8 / FGSC 9210)</name>
    <name type="common">Split gill fungus</name>
    <dbReference type="NCBI Taxonomy" id="578458"/>
    <lineage>
        <taxon>Eukaryota</taxon>
        <taxon>Fungi</taxon>
        <taxon>Dikarya</taxon>
        <taxon>Basidiomycota</taxon>
        <taxon>Agaricomycotina</taxon>
        <taxon>Agaricomycetes</taxon>
        <taxon>Agaricomycetidae</taxon>
        <taxon>Agaricales</taxon>
        <taxon>Schizophyllaceae</taxon>
        <taxon>Schizophyllum</taxon>
    </lineage>
</organism>
<dbReference type="GeneID" id="9589100"/>
<accession>D8QLL5</accession>
<name>D8QLL5_SCHCM</name>
<sequence>MAAHARAEGINKHSGCDIWYNFKRQCDTERKKGRPRKLTPKAELHIMHKIHCDWREPDELVAKLVGVSASTVRRYLASKGYRRVKAKHAFYLTPIHKKQRLQWAQAHQRRSLTNVAWTDEYYVHTDRGCNAIFITRRPDEKYKEHCLIPTFKQLPVHIMVWGCIMKDRKGPLVILNYPGGREGGMTAARYIEQVLEGAWMLFYEKVRKETGWEVLSQQDGAPAYGAKITRVWIGPLTIHTEAGY</sequence>
<dbReference type="AlphaFoldDB" id="D8QLL5"/>
<protein>
    <recommendedName>
        <fullName evidence="1">Transposase Tc1-like domain-containing protein</fullName>
    </recommendedName>
</protein>
<dbReference type="VEuPathDB" id="FungiDB:SCHCODRAFT_02707277"/>
<gene>
    <name evidence="2" type="ORF">SCHCODRAFT_114732</name>
</gene>
<evidence type="ECO:0000313" key="2">
    <source>
        <dbReference type="EMBL" id="EFI91366.1"/>
    </source>
</evidence>
<evidence type="ECO:0000259" key="1">
    <source>
        <dbReference type="Pfam" id="PF01498"/>
    </source>
</evidence>
<evidence type="ECO:0000313" key="3">
    <source>
        <dbReference type="Proteomes" id="UP000007431"/>
    </source>
</evidence>
<reference evidence="2 3" key="1">
    <citation type="journal article" date="2010" name="Nat. Biotechnol.">
        <title>Genome sequence of the model mushroom Schizophyllum commune.</title>
        <authorList>
            <person name="Ohm R.A."/>
            <person name="de Jong J.F."/>
            <person name="Lugones L.G."/>
            <person name="Aerts A."/>
            <person name="Kothe E."/>
            <person name="Stajich J.E."/>
            <person name="de Vries R.P."/>
            <person name="Record E."/>
            <person name="Levasseur A."/>
            <person name="Baker S.E."/>
            <person name="Bartholomew K.A."/>
            <person name="Coutinho P.M."/>
            <person name="Erdmann S."/>
            <person name="Fowler T.J."/>
            <person name="Gathman A.C."/>
            <person name="Lombard V."/>
            <person name="Henrissat B."/>
            <person name="Knabe N."/>
            <person name="Kuees U."/>
            <person name="Lilly W.W."/>
            <person name="Lindquist E."/>
            <person name="Lucas S."/>
            <person name="Magnuson J.K."/>
            <person name="Piumi F."/>
            <person name="Raudaskoski M."/>
            <person name="Salamov A."/>
            <person name="Schmutz J."/>
            <person name="Schwarze F.W.M.R."/>
            <person name="vanKuyk P.A."/>
            <person name="Horton J.S."/>
            <person name="Grigoriev I.V."/>
            <person name="Woesten H.A.B."/>
        </authorList>
    </citation>
    <scope>NUCLEOTIDE SEQUENCE [LARGE SCALE GENOMIC DNA]</scope>
    <source>
        <strain evidence="3">H4-8 / FGSC 9210</strain>
    </source>
</reference>
<dbReference type="Pfam" id="PF01498">
    <property type="entry name" value="HTH_Tnp_Tc3_2"/>
    <property type="match status" value="1"/>
</dbReference>
<dbReference type="InParanoid" id="D8QLL5"/>
<dbReference type="GO" id="GO:0003677">
    <property type="term" value="F:DNA binding"/>
    <property type="evidence" value="ECO:0007669"/>
    <property type="project" value="InterPro"/>
</dbReference>
<dbReference type="Proteomes" id="UP000007431">
    <property type="component" value="Unassembled WGS sequence"/>
</dbReference>
<dbReference type="KEGG" id="scm:SCHCO_02707277"/>
<feature type="domain" description="Transposase Tc1-like" evidence="1">
    <location>
        <begin position="59"/>
        <end position="108"/>
    </location>
</feature>
<dbReference type="InterPro" id="IPR036397">
    <property type="entry name" value="RNaseH_sf"/>
</dbReference>
<dbReference type="eggNOG" id="ENOG502RZ9M">
    <property type="taxonomic scope" value="Eukaryota"/>
</dbReference>
<dbReference type="HOGENOM" id="CLU_033666_0_4_1"/>
<dbReference type="GO" id="GO:0015074">
    <property type="term" value="P:DNA integration"/>
    <property type="evidence" value="ECO:0007669"/>
    <property type="project" value="InterPro"/>
</dbReference>
<dbReference type="OrthoDB" id="2431447at2759"/>
<keyword evidence="3" id="KW-1185">Reference proteome</keyword>
<dbReference type="OMA" id="WAWENSE"/>